<name>A0ACB9SYH1_HOLOL</name>
<protein>
    <submittedName>
        <fullName evidence="1">Nadh-ubiquinone oxidoreductase aggg subunit</fullName>
    </submittedName>
</protein>
<organism evidence="1 2">
    <name type="scientific">Holotrichia oblita</name>
    <name type="common">Chafer beetle</name>
    <dbReference type="NCBI Taxonomy" id="644536"/>
    <lineage>
        <taxon>Eukaryota</taxon>
        <taxon>Metazoa</taxon>
        <taxon>Ecdysozoa</taxon>
        <taxon>Arthropoda</taxon>
        <taxon>Hexapoda</taxon>
        <taxon>Insecta</taxon>
        <taxon>Pterygota</taxon>
        <taxon>Neoptera</taxon>
        <taxon>Endopterygota</taxon>
        <taxon>Coleoptera</taxon>
        <taxon>Polyphaga</taxon>
        <taxon>Scarabaeiformia</taxon>
        <taxon>Scarabaeidae</taxon>
        <taxon>Melolonthinae</taxon>
        <taxon>Holotrichia</taxon>
    </lineage>
</organism>
<gene>
    <name evidence="1" type="ORF">MML48_6g00018073</name>
</gene>
<dbReference type="EMBL" id="CM043020">
    <property type="protein sequence ID" value="KAI4459489.1"/>
    <property type="molecule type" value="Genomic_DNA"/>
</dbReference>
<comment type="caution">
    <text evidence="1">The sequence shown here is derived from an EMBL/GenBank/DDBJ whole genome shotgun (WGS) entry which is preliminary data.</text>
</comment>
<accession>A0ACB9SYH1</accession>
<reference evidence="1" key="1">
    <citation type="submission" date="2022-04" db="EMBL/GenBank/DDBJ databases">
        <title>Chromosome-scale genome assembly of Holotrichia oblita Faldermann.</title>
        <authorList>
            <person name="Rongchong L."/>
        </authorList>
    </citation>
    <scope>NUCLEOTIDE SEQUENCE</scope>
    <source>
        <strain evidence="1">81SQS9</strain>
    </source>
</reference>
<evidence type="ECO:0000313" key="2">
    <source>
        <dbReference type="Proteomes" id="UP001056778"/>
    </source>
</evidence>
<evidence type="ECO:0000313" key="1">
    <source>
        <dbReference type="EMBL" id="KAI4459489.1"/>
    </source>
</evidence>
<sequence>MITSRAFGILRNAKFLKNNLQQFQQSFRNSHGHWNYRVSAPETDQPKFVPIIAESVAGVMWWWILWHLWTEPGHVTGEFDYPIASEWTDAELGIPEE</sequence>
<proteinExistence type="predicted"/>
<dbReference type="Proteomes" id="UP001056778">
    <property type="component" value="Chromosome 6"/>
</dbReference>
<keyword evidence="2" id="KW-1185">Reference proteome</keyword>